<keyword evidence="1" id="KW-0001">2Fe-2S</keyword>
<comment type="cofactor">
    <cofactor evidence="6">
        <name>[2Fe-2S] cluster</name>
        <dbReference type="ChEBI" id="CHEBI:190135"/>
    </cofactor>
</comment>
<evidence type="ECO:0000256" key="6">
    <source>
        <dbReference type="ARBA" id="ARBA00034078"/>
    </source>
</evidence>
<dbReference type="Pfam" id="PF00355">
    <property type="entry name" value="Rieske"/>
    <property type="match status" value="1"/>
</dbReference>
<dbReference type="CDD" id="cd03467">
    <property type="entry name" value="Rieske"/>
    <property type="match status" value="1"/>
</dbReference>
<accession>A0A3B1CR38</accession>
<dbReference type="PRINTS" id="PR00162">
    <property type="entry name" value="RIESKE"/>
</dbReference>
<evidence type="ECO:0000313" key="8">
    <source>
        <dbReference type="EMBL" id="VAX33046.1"/>
    </source>
</evidence>
<evidence type="ECO:0000256" key="2">
    <source>
        <dbReference type="ARBA" id="ARBA00022723"/>
    </source>
</evidence>
<keyword evidence="8" id="KW-0560">Oxidoreductase</keyword>
<dbReference type="InterPro" id="IPR036922">
    <property type="entry name" value="Rieske_2Fe-2S_sf"/>
</dbReference>
<dbReference type="Gene3D" id="2.102.10.10">
    <property type="entry name" value="Rieske [2Fe-2S] iron-sulphur domain"/>
    <property type="match status" value="1"/>
</dbReference>
<proteinExistence type="predicted"/>
<dbReference type="InterPro" id="IPR005805">
    <property type="entry name" value="Rieske_Fe-S_prot_C"/>
</dbReference>
<dbReference type="GO" id="GO:0051537">
    <property type="term" value="F:2 iron, 2 sulfur cluster binding"/>
    <property type="evidence" value="ECO:0007669"/>
    <property type="project" value="UniProtKB-KW"/>
</dbReference>
<dbReference type="EMBL" id="UOGH01000282">
    <property type="protein sequence ID" value="VAX33046.1"/>
    <property type="molecule type" value="Genomic_DNA"/>
</dbReference>
<feature type="domain" description="Rieske" evidence="7">
    <location>
        <begin position="41"/>
        <end position="135"/>
    </location>
</feature>
<dbReference type="GO" id="GO:0046872">
    <property type="term" value="F:metal ion binding"/>
    <property type="evidence" value="ECO:0007669"/>
    <property type="project" value="UniProtKB-KW"/>
</dbReference>
<keyword evidence="5" id="KW-1015">Disulfide bond</keyword>
<evidence type="ECO:0000256" key="1">
    <source>
        <dbReference type="ARBA" id="ARBA00022714"/>
    </source>
</evidence>
<dbReference type="SUPFAM" id="SSF50022">
    <property type="entry name" value="ISP domain"/>
    <property type="match status" value="1"/>
</dbReference>
<evidence type="ECO:0000256" key="3">
    <source>
        <dbReference type="ARBA" id="ARBA00023004"/>
    </source>
</evidence>
<name>A0A3B1CR38_9ZZZZ</name>
<dbReference type="EC" id="1.10.2.2" evidence="8"/>
<dbReference type="GO" id="GO:0016491">
    <property type="term" value="F:oxidoreductase activity"/>
    <property type="evidence" value="ECO:0007669"/>
    <property type="project" value="UniProtKB-KW"/>
</dbReference>
<gene>
    <name evidence="8" type="ORF">MNBD_NITROSPIRAE02-589</name>
</gene>
<dbReference type="InterPro" id="IPR017941">
    <property type="entry name" value="Rieske_2Fe-2S"/>
</dbReference>
<dbReference type="GO" id="GO:0016020">
    <property type="term" value="C:membrane"/>
    <property type="evidence" value="ECO:0007669"/>
    <property type="project" value="InterPro"/>
</dbReference>
<sequence>MKRRKFLKSLLALLGSTTLISFAYPLVRFIAPPGRMSAVKRLSLQKNEIPSGEAREIVLNNTPAIIINRPGKGYIALSKVCTHLGCLVEYNKAKGELICPCHAGVFSLDGKVLSGPPPKPLSEFPLRVEGETILIG</sequence>
<keyword evidence="4" id="KW-0411">Iron-sulfur</keyword>
<evidence type="ECO:0000256" key="4">
    <source>
        <dbReference type="ARBA" id="ARBA00023014"/>
    </source>
</evidence>
<keyword evidence="3" id="KW-0408">Iron</keyword>
<evidence type="ECO:0000256" key="5">
    <source>
        <dbReference type="ARBA" id="ARBA00023157"/>
    </source>
</evidence>
<dbReference type="InterPro" id="IPR014349">
    <property type="entry name" value="Rieske_Fe-S_prot"/>
</dbReference>
<protein>
    <submittedName>
        <fullName evidence="8">Ubiquinol-cytochrome C reductase iron-sulfur subunit</fullName>
        <ecNumber evidence="8">1.10.2.2</ecNumber>
    </submittedName>
</protein>
<reference evidence="8" key="1">
    <citation type="submission" date="2018-06" db="EMBL/GenBank/DDBJ databases">
        <authorList>
            <person name="Zhirakovskaya E."/>
        </authorList>
    </citation>
    <scope>NUCLEOTIDE SEQUENCE</scope>
</reference>
<dbReference type="AlphaFoldDB" id="A0A3B1CR38"/>
<keyword evidence="2" id="KW-0479">Metal-binding</keyword>
<dbReference type="PROSITE" id="PS51296">
    <property type="entry name" value="RIESKE"/>
    <property type="match status" value="1"/>
</dbReference>
<dbReference type="PANTHER" id="PTHR10134">
    <property type="entry name" value="CYTOCHROME B-C1 COMPLEX SUBUNIT RIESKE, MITOCHONDRIAL"/>
    <property type="match status" value="1"/>
</dbReference>
<organism evidence="8">
    <name type="scientific">hydrothermal vent metagenome</name>
    <dbReference type="NCBI Taxonomy" id="652676"/>
    <lineage>
        <taxon>unclassified sequences</taxon>
        <taxon>metagenomes</taxon>
        <taxon>ecological metagenomes</taxon>
    </lineage>
</organism>
<evidence type="ECO:0000259" key="7">
    <source>
        <dbReference type="PROSITE" id="PS51296"/>
    </source>
</evidence>